<dbReference type="Proteomes" id="UP001521137">
    <property type="component" value="Unassembled WGS sequence"/>
</dbReference>
<protein>
    <recommendedName>
        <fullName evidence="4">Arginine N-succinyltransferase</fullName>
        <ecNumber evidence="4">2.3.1.109</ecNumber>
    </recommendedName>
</protein>
<dbReference type="PANTHER" id="PTHR30420">
    <property type="entry name" value="N-SUCCINYLARGININE DIHYDROLASE"/>
    <property type="match status" value="1"/>
</dbReference>
<dbReference type="NCBIfam" id="TIGR03243">
    <property type="entry name" value="arg_catab_AOST"/>
    <property type="match status" value="1"/>
</dbReference>
<dbReference type="NCBIfam" id="TIGR03244">
    <property type="entry name" value="arg_catab_AstA"/>
    <property type="match status" value="1"/>
</dbReference>
<dbReference type="Gene3D" id="2.40.40.20">
    <property type="match status" value="1"/>
</dbReference>
<evidence type="ECO:0000313" key="6">
    <source>
        <dbReference type="Proteomes" id="UP001521137"/>
    </source>
</evidence>
<proteinExistence type="predicted"/>
<reference evidence="5 6" key="1">
    <citation type="submission" date="2022-01" db="EMBL/GenBank/DDBJ databases">
        <title>Paraglaciecola sp. G1-23.</title>
        <authorList>
            <person name="Jin M.S."/>
            <person name="Han D.M."/>
            <person name="Kim H.M."/>
            <person name="Jeon C.O."/>
        </authorList>
    </citation>
    <scope>NUCLEOTIDE SEQUENCE [LARGE SCALE GENOMIC DNA]</scope>
    <source>
        <strain evidence="5 6">G1-23</strain>
    </source>
</reference>
<organism evidence="5 6">
    <name type="scientific">Paraglaciecola algarum</name>
    <dbReference type="NCBI Taxonomy" id="3050085"/>
    <lineage>
        <taxon>Bacteria</taxon>
        <taxon>Pseudomonadati</taxon>
        <taxon>Pseudomonadota</taxon>
        <taxon>Gammaproteobacteria</taxon>
        <taxon>Alteromonadales</taxon>
        <taxon>Alteromonadaceae</taxon>
        <taxon>Paraglaciecola</taxon>
    </lineage>
</organism>
<dbReference type="PANTHER" id="PTHR30420:SF1">
    <property type="entry name" value="ARGININE N-SUCCINYLTRANSFERASE"/>
    <property type="match status" value="1"/>
</dbReference>
<sequence>MLLIRPIVASDLNALKQIAIESGHGFTSLPNNETLLSGKIEKAENSFSSDASTPGDQSYLFVLEDTGTHEVVGITGIEACVGTAVPLYHYRLETINNQCASLGVNKSINTLTFCDDYAGASEVCTLFVREEYRKQKVGQLMSRVRFLFMANHPQRFSNKVIAEMRGVSDSEGNSPFWAWLEKNFFGIDFPTADYLVGIGNKGFISELMPKHPIYVSLLSKEAQAVIGQVHANTKPALRLLEKEGFQFNNYVDLFDAGPTVEIPLQDIRSIRESQSCQVQVTKTAEISKVTETAQAQQSYFICNDQVKNFRAIASTEASYEIDNNLLIISQTLATALLLKTGDYVRFLCL</sequence>
<dbReference type="GO" id="GO:0008791">
    <property type="term" value="F:arginine N-succinyltransferase activity"/>
    <property type="evidence" value="ECO:0007669"/>
    <property type="project" value="UniProtKB-EC"/>
</dbReference>
<keyword evidence="1" id="KW-0056">Arginine metabolism</keyword>
<keyword evidence="2 5" id="KW-0808">Transferase</keyword>
<keyword evidence="6" id="KW-1185">Reference proteome</keyword>
<keyword evidence="3 5" id="KW-0012">Acyltransferase</keyword>
<gene>
    <name evidence="5" type="primary">astA</name>
    <name evidence="5" type="ORF">L0668_06710</name>
</gene>
<comment type="caution">
    <text evidence="5">The sequence shown here is derived from an EMBL/GenBank/DDBJ whole genome shotgun (WGS) entry which is preliminary data.</text>
</comment>
<evidence type="ECO:0000256" key="4">
    <source>
        <dbReference type="NCBIfam" id="TIGR03244"/>
    </source>
</evidence>
<evidence type="ECO:0000313" key="5">
    <source>
        <dbReference type="EMBL" id="MCF2947789.1"/>
    </source>
</evidence>
<name>A0ABS9D4E1_9ALTE</name>
<dbReference type="Pfam" id="PF04958">
    <property type="entry name" value="AstA"/>
    <property type="match status" value="1"/>
</dbReference>
<dbReference type="EC" id="2.3.1.109" evidence="4"/>
<dbReference type="InterPro" id="IPR007041">
    <property type="entry name" value="Arg_succinylTrfase_AstA/AruG"/>
</dbReference>
<evidence type="ECO:0000256" key="1">
    <source>
        <dbReference type="ARBA" id="ARBA00022503"/>
    </source>
</evidence>
<evidence type="ECO:0000256" key="3">
    <source>
        <dbReference type="ARBA" id="ARBA00023315"/>
    </source>
</evidence>
<accession>A0ABS9D4E1</accession>
<dbReference type="EMBL" id="JAKGAS010000003">
    <property type="protein sequence ID" value="MCF2947789.1"/>
    <property type="molecule type" value="Genomic_DNA"/>
</dbReference>
<evidence type="ECO:0000256" key="2">
    <source>
        <dbReference type="ARBA" id="ARBA00022679"/>
    </source>
</evidence>
<dbReference type="InterPro" id="IPR017650">
    <property type="entry name" value="Arginine_N-succinylTrfase"/>
</dbReference>
<dbReference type="RefSeq" id="WP_235311323.1">
    <property type="nucleotide sequence ID" value="NZ_JAKGAS010000003.1"/>
</dbReference>
<dbReference type="InterPro" id="IPR016181">
    <property type="entry name" value="Acyl_CoA_acyltransferase"/>
</dbReference>
<dbReference type="SUPFAM" id="SSF55729">
    <property type="entry name" value="Acyl-CoA N-acyltransferases (Nat)"/>
    <property type="match status" value="1"/>
</dbReference>